<protein>
    <submittedName>
        <fullName evidence="1">Uncharacterized protein</fullName>
    </submittedName>
</protein>
<sequence>PMVPHSKVAAPLIQIFTALGILRESDNAQVGMTQTLTALANGHPANRVHELMPWIAVG</sequence>
<keyword evidence="2" id="KW-1185">Reference proteome</keyword>
<comment type="caution">
    <text evidence="1">The sequence shown here is derived from an EMBL/GenBank/DDBJ whole genome shotgun (WGS) entry which is preliminary data.</text>
</comment>
<reference evidence="1 2" key="1">
    <citation type="submission" date="2020-08" db="EMBL/GenBank/DDBJ databases">
        <title>Genomic Encyclopedia of Type Strains, Phase IV (KMG-IV): sequencing the most valuable type-strain genomes for metagenomic binning, comparative biology and taxonomic classification.</title>
        <authorList>
            <person name="Goeker M."/>
        </authorList>
    </citation>
    <scope>NUCLEOTIDE SEQUENCE [LARGE SCALE GENOMIC DNA]</scope>
    <source>
        <strain evidence="1 2">DSM 19371</strain>
    </source>
</reference>
<evidence type="ECO:0000313" key="2">
    <source>
        <dbReference type="Proteomes" id="UP000590524"/>
    </source>
</evidence>
<feature type="non-terminal residue" evidence="1">
    <location>
        <position position="1"/>
    </location>
</feature>
<organism evidence="1 2">
    <name type="scientific">Sphingobium scionense</name>
    <dbReference type="NCBI Taxonomy" id="1404341"/>
    <lineage>
        <taxon>Bacteria</taxon>
        <taxon>Pseudomonadati</taxon>
        <taxon>Pseudomonadota</taxon>
        <taxon>Alphaproteobacteria</taxon>
        <taxon>Sphingomonadales</taxon>
        <taxon>Sphingomonadaceae</taxon>
        <taxon>Sphingobium</taxon>
    </lineage>
</organism>
<dbReference type="Proteomes" id="UP000590524">
    <property type="component" value="Unassembled WGS sequence"/>
</dbReference>
<gene>
    <name evidence="1" type="ORF">GGQ90_002151</name>
</gene>
<proteinExistence type="predicted"/>
<dbReference type="AlphaFoldDB" id="A0A7W6LQ09"/>
<accession>A0A7W6LQ09</accession>
<name>A0A7W6LQ09_9SPHN</name>
<dbReference type="EMBL" id="JACIEU010000008">
    <property type="protein sequence ID" value="MBB4148368.1"/>
    <property type="molecule type" value="Genomic_DNA"/>
</dbReference>
<evidence type="ECO:0000313" key="1">
    <source>
        <dbReference type="EMBL" id="MBB4148368.1"/>
    </source>
</evidence>